<proteinExistence type="predicted"/>
<feature type="compositionally biased region" description="Low complexity" evidence="1">
    <location>
        <begin position="270"/>
        <end position="285"/>
    </location>
</feature>
<evidence type="ECO:0000313" key="3">
    <source>
        <dbReference type="Proteomes" id="UP000319342"/>
    </source>
</evidence>
<dbReference type="EMBL" id="CP036290">
    <property type="protein sequence ID" value="QDU85846.1"/>
    <property type="molecule type" value="Genomic_DNA"/>
</dbReference>
<dbReference type="AlphaFoldDB" id="A0A518D2Z6"/>
<reference evidence="2 3" key="1">
    <citation type="submission" date="2019-02" db="EMBL/GenBank/DDBJ databases">
        <title>Deep-cultivation of Planctomycetes and their phenomic and genomic characterization uncovers novel biology.</title>
        <authorList>
            <person name="Wiegand S."/>
            <person name="Jogler M."/>
            <person name="Boedeker C."/>
            <person name="Pinto D."/>
            <person name="Vollmers J."/>
            <person name="Rivas-Marin E."/>
            <person name="Kohn T."/>
            <person name="Peeters S.H."/>
            <person name="Heuer A."/>
            <person name="Rast P."/>
            <person name="Oberbeckmann S."/>
            <person name="Bunk B."/>
            <person name="Jeske O."/>
            <person name="Meyerdierks A."/>
            <person name="Storesund J.E."/>
            <person name="Kallscheuer N."/>
            <person name="Luecker S."/>
            <person name="Lage O.M."/>
            <person name="Pohl T."/>
            <person name="Merkel B.J."/>
            <person name="Hornburger P."/>
            <person name="Mueller R.-W."/>
            <person name="Bruemmer F."/>
            <person name="Labrenz M."/>
            <person name="Spormann A.M."/>
            <person name="Op den Camp H."/>
            <person name="Overmann J."/>
            <person name="Amann R."/>
            <person name="Jetten M.S.M."/>
            <person name="Mascher T."/>
            <person name="Medema M.H."/>
            <person name="Devos D.P."/>
            <person name="Kaster A.-K."/>
            <person name="Ovreas L."/>
            <person name="Rohde M."/>
            <person name="Galperin M.Y."/>
            <person name="Jogler C."/>
        </authorList>
    </citation>
    <scope>NUCLEOTIDE SEQUENCE [LARGE SCALE GENOMIC DNA]</scope>
    <source>
        <strain evidence="2 3">Pla163</strain>
    </source>
</reference>
<gene>
    <name evidence="2" type="ORF">Pla163_29920</name>
</gene>
<feature type="region of interest" description="Disordered" evidence="1">
    <location>
        <begin position="25"/>
        <end position="102"/>
    </location>
</feature>
<protein>
    <submittedName>
        <fullName evidence="2">Uncharacterized protein</fullName>
    </submittedName>
</protein>
<dbReference type="Proteomes" id="UP000319342">
    <property type="component" value="Chromosome"/>
</dbReference>
<name>A0A518D2Z6_9BACT</name>
<evidence type="ECO:0000313" key="2">
    <source>
        <dbReference type="EMBL" id="QDU85846.1"/>
    </source>
</evidence>
<feature type="compositionally biased region" description="Basic residues" evidence="1">
    <location>
        <begin position="148"/>
        <end position="157"/>
    </location>
</feature>
<organism evidence="2 3">
    <name type="scientific">Rohdeia mirabilis</name>
    <dbReference type="NCBI Taxonomy" id="2528008"/>
    <lineage>
        <taxon>Bacteria</taxon>
        <taxon>Pseudomonadati</taxon>
        <taxon>Planctomycetota</taxon>
        <taxon>Planctomycetia</taxon>
        <taxon>Planctomycetia incertae sedis</taxon>
        <taxon>Rohdeia</taxon>
    </lineage>
</organism>
<feature type="compositionally biased region" description="Basic residues" evidence="1">
    <location>
        <begin position="37"/>
        <end position="47"/>
    </location>
</feature>
<accession>A0A518D2Z6</accession>
<evidence type="ECO:0000256" key="1">
    <source>
        <dbReference type="SAM" id="MobiDB-lite"/>
    </source>
</evidence>
<feature type="compositionally biased region" description="Pro residues" evidence="1">
    <location>
        <begin position="78"/>
        <end position="97"/>
    </location>
</feature>
<sequence>MHMCRPKGPHSMGLRPCSVLLEHESDEKSVARAGRGGARRAPVRGRTHASERPHGPSRRRPRWPCAPGARRMAGKAPHAPPPPALLRPEALAPPPRPVVRLVRPRSPFGDRLQRGAVDGARWPGAGRVSRAFAHARLWNPPPPEGVRRAGRSAPRRPPARRCAASAFRRLEHEFERCCEMGPIRSAANAWIAARRWRLRAPPRHTRRGRPSPGWPVGATTLDGHPPSTPASERMRRRPCPGPLHWPVRHQRHVRARERQARSSARRGPSRRTTPGARPPTAAWPRIRANAPWSTGSLAWPLSRAR</sequence>
<feature type="region of interest" description="Disordered" evidence="1">
    <location>
        <begin position="202"/>
        <end position="289"/>
    </location>
</feature>
<keyword evidence="3" id="KW-1185">Reference proteome</keyword>
<feature type="region of interest" description="Disordered" evidence="1">
    <location>
        <begin position="133"/>
        <end position="157"/>
    </location>
</feature>
<feature type="compositionally biased region" description="Basic residues" evidence="1">
    <location>
        <begin position="246"/>
        <end position="255"/>
    </location>
</feature>